<name>D2QQL1_SPILD</name>
<dbReference type="RefSeq" id="WP_012929295.1">
    <property type="nucleotide sequence ID" value="NC_013730.1"/>
</dbReference>
<keyword evidence="3" id="KW-1185">Reference proteome</keyword>
<dbReference type="HOGENOM" id="CLU_902867_0_0_10"/>
<protein>
    <submittedName>
        <fullName evidence="2">Glycosyl transferase family 2</fullName>
    </submittedName>
</protein>
<dbReference type="KEGG" id="sli:Slin_4814"/>
<dbReference type="InterPro" id="IPR001173">
    <property type="entry name" value="Glyco_trans_2-like"/>
</dbReference>
<dbReference type="InterPro" id="IPR050834">
    <property type="entry name" value="Glycosyltransf_2"/>
</dbReference>
<evidence type="ECO:0000313" key="3">
    <source>
        <dbReference type="Proteomes" id="UP000002028"/>
    </source>
</evidence>
<dbReference type="PANTHER" id="PTHR43685">
    <property type="entry name" value="GLYCOSYLTRANSFERASE"/>
    <property type="match status" value="1"/>
</dbReference>
<accession>D2QQL1</accession>
<dbReference type="eggNOG" id="COG0463">
    <property type="taxonomic scope" value="Bacteria"/>
</dbReference>
<keyword evidence="2" id="KW-0808">Transferase</keyword>
<dbReference type="CAZy" id="GT2">
    <property type="family name" value="Glycosyltransferase Family 2"/>
</dbReference>
<gene>
    <name evidence="2" type="ordered locus">Slin_4814</name>
</gene>
<dbReference type="STRING" id="504472.Slin_4814"/>
<organism evidence="2 3">
    <name type="scientific">Spirosoma linguale (strain ATCC 33905 / DSM 74 / LMG 10896 / Claus 1)</name>
    <dbReference type="NCBI Taxonomy" id="504472"/>
    <lineage>
        <taxon>Bacteria</taxon>
        <taxon>Pseudomonadati</taxon>
        <taxon>Bacteroidota</taxon>
        <taxon>Cytophagia</taxon>
        <taxon>Cytophagales</taxon>
        <taxon>Cytophagaceae</taxon>
        <taxon>Spirosoma</taxon>
    </lineage>
</organism>
<evidence type="ECO:0000313" key="2">
    <source>
        <dbReference type="EMBL" id="ADB40792.1"/>
    </source>
</evidence>
<feature type="domain" description="Glycosyltransferase 2-like" evidence="1">
    <location>
        <begin position="11"/>
        <end position="121"/>
    </location>
</feature>
<proteinExistence type="predicted"/>
<dbReference type="Pfam" id="PF00535">
    <property type="entry name" value="Glycos_transf_2"/>
    <property type="match status" value="1"/>
</dbReference>
<dbReference type="SUPFAM" id="SSF53448">
    <property type="entry name" value="Nucleotide-diphospho-sugar transferases"/>
    <property type="match status" value="1"/>
</dbReference>
<dbReference type="Gene3D" id="3.90.550.10">
    <property type="entry name" value="Spore Coat Polysaccharide Biosynthesis Protein SpsA, Chain A"/>
    <property type="match status" value="1"/>
</dbReference>
<dbReference type="EMBL" id="CP001769">
    <property type="protein sequence ID" value="ADB40792.1"/>
    <property type="molecule type" value="Genomic_DNA"/>
</dbReference>
<sequence>MSDFGHTPVVTVIMATYNRSNILHYAVQSVLRQTETNWELLVIGDHCTDDTEAVMASFTDPRIRFINLETNVGEQSGPNNTGLRQARGTYIAFLNHDDMWFPEHLAVCLAALRTQQADLVFTLGAVMMPDEQIVLSGILPANRYNPVYFVPASSWVFHRSVVDDVGEWYSYKKLWLVPSHDWLRRVDRHGKTISIIRQLTWLAIPSGARKNSYRERQSREHDYYFTELSTNPAFKEDLMTRVALAFSEKENRYEGVGMIWQGVKNILKKQVIATGFVPLELRLMWQYRRKGEGLNYLRRMRGLPNLNQ</sequence>
<dbReference type="InterPro" id="IPR029044">
    <property type="entry name" value="Nucleotide-diphossugar_trans"/>
</dbReference>
<dbReference type="AlphaFoldDB" id="D2QQL1"/>
<dbReference type="PANTHER" id="PTHR43685:SF11">
    <property type="entry name" value="GLYCOSYLTRANSFERASE TAGX-RELATED"/>
    <property type="match status" value="1"/>
</dbReference>
<dbReference type="Proteomes" id="UP000002028">
    <property type="component" value="Chromosome"/>
</dbReference>
<dbReference type="CDD" id="cd00761">
    <property type="entry name" value="Glyco_tranf_GTA_type"/>
    <property type="match status" value="1"/>
</dbReference>
<evidence type="ECO:0000259" key="1">
    <source>
        <dbReference type="Pfam" id="PF00535"/>
    </source>
</evidence>
<reference evidence="2 3" key="1">
    <citation type="journal article" date="2010" name="Stand. Genomic Sci.">
        <title>Complete genome sequence of Spirosoma linguale type strain (1).</title>
        <authorList>
            <person name="Lail K."/>
            <person name="Sikorski J."/>
            <person name="Saunders E."/>
            <person name="Lapidus A."/>
            <person name="Glavina Del Rio T."/>
            <person name="Copeland A."/>
            <person name="Tice H."/>
            <person name="Cheng J.-F."/>
            <person name="Lucas S."/>
            <person name="Nolan M."/>
            <person name="Bruce D."/>
            <person name="Goodwin L."/>
            <person name="Pitluck S."/>
            <person name="Ivanova N."/>
            <person name="Mavromatis K."/>
            <person name="Ovchinnikova G."/>
            <person name="Pati A."/>
            <person name="Chen A."/>
            <person name="Palaniappan K."/>
            <person name="Land M."/>
            <person name="Hauser L."/>
            <person name="Chang Y.-J."/>
            <person name="Jeffries C.D."/>
            <person name="Chain P."/>
            <person name="Brettin T."/>
            <person name="Detter J.C."/>
            <person name="Schuetze A."/>
            <person name="Rohde M."/>
            <person name="Tindall B.J."/>
            <person name="Goeker M."/>
            <person name="Bristow J."/>
            <person name="Eisen J.A."/>
            <person name="Markowitz V."/>
            <person name="Hugenholtz P."/>
            <person name="Kyrpides N.C."/>
            <person name="Klenk H.-P."/>
            <person name="Chen F."/>
        </authorList>
    </citation>
    <scope>NUCLEOTIDE SEQUENCE [LARGE SCALE GENOMIC DNA]</scope>
    <source>
        <strain evidence="3">ATCC 33905 / DSM 74 / LMG 10896 / Claus 1</strain>
    </source>
</reference>
<dbReference type="GO" id="GO:0016740">
    <property type="term" value="F:transferase activity"/>
    <property type="evidence" value="ECO:0007669"/>
    <property type="project" value="UniProtKB-KW"/>
</dbReference>